<feature type="region of interest" description="Disordered" evidence="1">
    <location>
        <begin position="133"/>
        <end position="166"/>
    </location>
</feature>
<proteinExistence type="predicted"/>
<dbReference type="AlphaFoldDB" id="A0A2H3JT58"/>
<reference evidence="2 3" key="1">
    <citation type="journal article" date="2012" name="Science">
        <title>The Paleozoic origin of enzymatic lignin decomposition reconstructed from 31 fungal genomes.</title>
        <authorList>
            <person name="Floudas D."/>
            <person name="Binder M."/>
            <person name="Riley R."/>
            <person name="Barry K."/>
            <person name="Blanchette R.A."/>
            <person name="Henrissat B."/>
            <person name="Martinez A.T."/>
            <person name="Otillar R."/>
            <person name="Spatafora J.W."/>
            <person name="Yadav J.S."/>
            <person name="Aerts A."/>
            <person name="Benoit I."/>
            <person name="Boyd A."/>
            <person name="Carlson A."/>
            <person name="Copeland A."/>
            <person name="Coutinho P.M."/>
            <person name="de Vries R.P."/>
            <person name="Ferreira P."/>
            <person name="Findley K."/>
            <person name="Foster B."/>
            <person name="Gaskell J."/>
            <person name="Glotzer D."/>
            <person name="Gorecki P."/>
            <person name="Heitman J."/>
            <person name="Hesse C."/>
            <person name="Hori C."/>
            <person name="Igarashi K."/>
            <person name="Jurgens J.A."/>
            <person name="Kallen N."/>
            <person name="Kersten P."/>
            <person name="Kohler A."/>
            <person name="Kuees U."/>
            <person name="Kumar T.K.A."/>
            <person name="Kuo A."/>
            <person name="LaButti K."/>
            <person name="Larrondo L.F."/>
            <person name="Lindquist E."/>
            <person name="Ling A."/>
            <person name="Lombard V."/>
            <person name="Lucas S."/>
            <person name="Lundell T."/>
            <person name="Martin R."/>
            <person name="McLaughlin D.J."/>
            <person name="Morgenstern I."/>
            <person name="Morin E."/>
            <person name="Murat C."/>
            <person name="Nagy L.G."/>
            <person name="Nolan M."/>
            <person name="Ohm R.A."/>
            <person name="Patyshakuliyeva A."/>
            <person name="Rokas A."/>
            <person name="Ruiz-Duenas F.J."/>
            <person name="Sabat G."/>
            <person name="Salamov A."/>
            <person name="Samejima M."/>
            <person name="Schmutz J."/>
            <person name="Slot J.C."/>
            <person name="St John F."/>
            <person name="Stenlid J."/>
            <person name="Sun H."/>
            <person name="Sun S."/>
            <person name="Syed K."/>
            <person name="Tsang A."/>
            <person name="Wiebenga A."/>
            <person name="Young D."/>
            <person name="Pisabarro A."/>
            <person name="Eastwood D.C."/>
            <person name="Martin F."/>
            <person name="Cullen D."/>
            <person name="Grigoriev I.V."/>
            <person name="Hibbett D.S."/>
        </authorList>
    </citation>
    <scope>NUCLEOTIDE SEQUENCE [LARGE SCALE GENOMIC DNA]</scope>
    <source>
        <strain evidence="2 3">MD-104</strain>
    </source>
</reference>
<dbReference type="EMBL" id="KB468124">
    <property type="protein sequence ID" value="PCH42069.1"/>
    <property type="molecule type" value="Genomic_DNA"/>
</dbReference>
<protein>
    <submittedName>
        <fullName evidence="2">Uncharacterized protein</fullName>
    </submittedName>
</protein>
<sequence>MRRNTPDANYTLGCERRARPPVARCTIALMPASEQAGAFCCSTPRTSPVTQAQRTGARCAGEVRTAVVAGPHAATDASMRAGQIRASREDNCARDPSGIPDCSGACVQDTRARGRHGQIAACALGWLYSSASRRPSSDTDADGRTDGGSADLGLGDHQSPLPQDASRAQIQIRTAAPHGAHLSVLTTRFPSFGPRNITVWPETRTPAITIREGIACPPAALKIQGPAASTGLAAAAGPELNPVAGTLIQLQGP</sequence>
<accession>A0A2H3JT58</accession>
<organism evidence="2 3">
    <name type="scientific">Wolfiporia cocos (strain MD-104)</name>
    <name type="common">Brown rot fungus</name>
    <dbReference type="NCBI Taxonomy" id="742152"/>
    <lineage>
        <taxon>Eukaryota</taxon>
        <taxon>Fungi</taxon>
        <taxon>Dikarya</taxon>
        <taxon>Basidiomycota</taxon>
        <taxon>Agaricomycotina</taxon>
        <taxon>Agaricomycetes</taxon>
        <taxon>Polyporales</taxon>
        <taxon>Phaeolaceae</taxon>
        <taxon>Wolfiporia</taxon>
    </lineage>
</organism>
<dbReference type="Proteomes" id="UP000218811">
    <property type="component" value="Unassembled WGS sequence"/>
</dbReference>
<feature type="compositionally biased region" description="Basic and acidic residues" evidence="1">
    <location>
        <begin position="135"/>
        <end position="145"/>
    </location>
</feature>
<gene>
    <name evidence="2" type="ORF">WOLCODRAFT_163493</name>
</gene>
<evidence type="ECO:0000313" key="2">
    <source>
        <dbReference type="EMBL" id="PCH42069.1"/>
    </source>
</evidence>
<name>A0A2H3JT58_WOLCO</name>
<evidence type="ECO:0000256" key="1">
    <source>
        <dbReference type="SAM" id="MobiDB-lite"/>
    </source>
</evidence>
<evidence type="ECO:0000313" key="3">
    <source>
        <dbReference type="Proteomes" id="UP000218811"/>
    </source>
</evidence>
<keyword evidence="3" id="KW-1185">Reference proteome</keyword>